<name>I7IS51_BABMR</name>
<dbReference type="GO" id="GO:0006364">
    <property type="term" value="P:rRNA processing"/>
    <property type="evidence" value="ECO:0007669"/>
    <property type="project" value="InterPro"/>
</dbReference>
<dbReference type="RefSeq" id="XP_021337176.1">
    <property type="nucleotide sequence ID" value="XM_021482416.1"/>
</dbReference>
<dbReference type="KEGG" id="bmic:BmR1_04g05640"/>
<keyword evidence="1" id="KW-0853">WD repeat</keyword>
<reference evidence="2 3" key="1">
    <citation type="journal article" date="2012" name="Nucleic Acids Res.">
        <title>Sequencing of the smallest Apicomplexan genome from the human pathogen Babesia microti.</title>
        <authorList>
            <person name="Cornillot E."/>
            <person name="Hadj-Kaddour K."/>
            <person name="Dassouli A."/>
            <person name="Noel B."/>
            <person name="Ranwez V."/>
            <person name="Vacherie B."/>
            <person name="Augagneur Y."/>
            <person name="Bres V."/>
            <person name="Duclos A."/>
            <person name="Randazzo S."/>
            <person name="Carcy B."/>
            <person name="Debierre-Grockiego F."/>
            <person name="Delbecq S."/>
            <person name="Moubri-Menage K."/>
            <person name="Shams-Eldin H."/>
            <person name="Usmani-Brown S."/>
            <person name="Bringaud F."/>
            <person name="Wincker P."/>
            <person name="Vivares C.P."/>
            <person name="Schwarz R.T."/>
            <person name="Schetters T.P."/>
            <person name="Krause P.J."/>
            <person name="Gorenflot A."/>
            <person name="Berry V."/>
            <person name="Barbe V."/>
            <person name="Ben Mamoun C."/>
        </authorList>
    </citation>
    <scope>NUCLEOTIDE SEQUENCE [LARGE SCALE GENOMIC DNA]</scope>
    <source>
        <strain evidence="2 3">RI</strain>
    </source>
</reference>
<evidence type="ECO:0000313" key="3">
    <source>
        <dbReference type="Proteomes" id="UP000002899"/>
    </source>
</evidence>
<keyword evidence="3" id="KW-1185">Reference proteome</keyword>
<dbReference type="InterPro" id="IPR044285">
    <property type="entry name" value="PWP1"/>
</dbReference>
<dbReference type="InterPro" id="IPR015943">
    <property type="entry name" value="WD40/YVTN_repeat-like_dom_sf"/>
</dbReference>
<dbReference type="SMART" id="SM00320">
    <property type="entry name" value="WD40"/>
    <property type="match status" value="4"/>
</dbReference>
<evidence type="ECO:0000256" key="1">
    <source>
        <dbReference type="PROSITE-ProRule" id="PRU00221"/>
    </source>
</evidence>
<dbReference type="InterPro" id="IPR001680">
    <property type="entry name" value="WD40_rpt"/>
</dbReference>
<proteinExistence type="predicted"/>
<dbReference type="OrthoDB" id="270624at2759"/>
<reference evidence="2 3" key="2">
    <citation type="journal article" date="2013" name="PLoS ONE">
        <title>Whole genome mapping and re-organization of the nuclear and mitochondrial genomes of Babesia microti isolates.</title>
        <authorList>
            <person name="Cornillot E."/>
            <person name="Dassouli A."/>
            <person name="Garg A."/>
            <person name="Pachikara N."/>
            <person name="Randazzo S."/>
            <person name="Depoix D."/>
            <person name="Carcy B."/>
            <person name="Delbecq S."/>
            <person name="Frutos R."/>
            <person name="Silva J.C."/>
            <person name="Sutton R."/>
            <person name="Krause P.J."/>
            <person name="Mamoun C.B."/>
        </authorList>
    </citation>
    <scope>NUCLEOTIDE SEQUENCE [LARGE SCALE GENOMIC DNA]</scope>
    <source>
        <strain evidence="2 3">RI</strain>
    </source>
</reference>
<sequence length="404" mass="45799">MDPINVSCIRWIPKNFCKSSMFYSYYDRIDDNNSLDQSSMVENGVNSDKYMYMPLDNEITNGKLLENNLAKEKGINEEWNYLNDGDLSDSCPSIEESDRVLVVGSNYEDYSSLEIVLYNVDSCGLETHHEIPLNGYPLAMELLPRQNLGVLACIGTYTPDITIWDIYDVDLLEPLAVLSTYNGKHKERKDRNCGIISLDYERNYLCAGSEDHNVYMWDLQKQEIFNTIRHHNDKVQIVKWHNNDPNILISAAFDNKLVVNDIRNNVKVGEMTLSSDVECAIWYNSTDSLLVGFENGSIKCYDLRVMGNENVWSVDNNKKACTSLALKSNVLVSSSLSGTVNIYSLDPNSNTCPEPKKIYKKKLGAGPIFASSASIDDEYIFAFGCEVIVIADLLSFDKFRQMIQ</sequence>
<dbReference type="GO" id="GO:0005634">
    <property type="term" value="C:nucleus"/>
    <property type="evidence" value="ECO:0007669"/>
    <property type="project" value="TreeGrafter"/>
</dbReference>
<dbReference type="SUPFAM" id="SSF50978">
    <property type="entry name" value="WD40 repeat-like"/>
    <property type="match status" value="1"/>
</dbReference>
<dbReference type="AlphaFoldDB" id="I7IS51"/>
<reference evidence="2 3" key="3">
    <citation type="journal article" date="2016" name="Sci. Rep.">
        <title>Genome-wide diversity and gene expression profiling of Babesia microti isolates identify polymorphic genes that mediate host-pathogen interactions.</title>
        <authorList>
            <person name="Silva J.C."/>
            <person name="Cornillot E."/>
            <person name="McCracken C."/>
            <person name="Usmani-Brown S."/>
            <person name="Dwivedi A."/>
            <person name="Ifeonu O.O."/>
            <person name="Crabtree J."/>
            <person name="Gotia H.T."/>
            <person name="Virji A.Z."/>
            <person name="Reynes C."/>
            <person name="Colinge J."/>
            <person name="Kumar V."/>
            <person name="Lawres L."/>
            <person name="Pazzi J.E."/>
            <person name="Pablo J.V."/>
            <person name="Hung C."/>
            <person name="Brancato J."/>
            <person name="Kumari P."/>
            <person name="Orvis J."/>
            <person name="Tretina K."/>
            <person name="Chibucos M."/>
            <person name="Ott S."/>
            <person name="Sadzewicz L."/>
            <person name="Sengamalay N."/>
            <person name="Shetty A.C."/>
            <person name="Su Q."/>
            <person name="Tallon L."/>
            <person name="Fraser C.M."/>
            <person name="Frutos R."/>
            <person name="Molina D.M."/>
            <person name="Krause P.J."/>
            <person name="Ben Mamoun C."/>
        </authorList>
    </citation>
    <scope>NUCLEOTIDE SEQUENCE [LARGE SCALE GENOMIC DNA]</scope>
    <source>
        <strain evidence="2 3">RI</strain>
    </source>
</reference>
<accession>I7IS51</accession>
<dbReference type="EMBL" id="LN871599">
    <property type="protein sequence ID" value="CCF75326.2"/>
    <property type="molecule type" value="Genomic_DNA"/>
</dbReference>
<dbReference type="Pfam" id="PF00400">
    <property type="entry name" value="WD40"/>
    <property type="match status" value="1"/>
</dbReference>
<dbReference type="PANTHER" id="PTHR14091:SF0">
    <property type="entry name" value="PERIODIC TRYPTOPHAN PROTEIN 1 HOMOLOG"/>
    <property type="match status" value="1"/>
</dbReference>
<gene>
    <name evidence="2" type="ORF">BmR1_04g05640</name>
</gene>
<dbReference type="PANTHER" id="PTHR14091">
    <property type="entry name" value="PERIODIC TRYPTOPHAN PROTEIN 1"/>
    <property type="match status" value="1"/>
</dbReference>
<dbReference type="PROSITE" id="PS50082">
    <property type="entry name" value="WD_REPEATS_2"/>
    <property type="match status" value="1"/>
</dbReference>
<dbReference type="GeneID" id="24425772"/>
<dbReference type="VEuPathDB" id="PiroplasmaDB:BmR1_04g05640"/>
<organism evidence="2 3">
    <name type="scientific">Babesia microti (strain RI)</name>
    <dbReference type="NCBI Taxonomy" id="1133968"/>
    <lineage>
        <taxon>Eukaryota</taxon>
        <taxon>Sar</taxon>
        <taxon>Alveolata</taxon>
        <taxon>Apicomplexa</taxon>
        <taxon>Aconoidasida</taxon>
        <taxon>Piroplasmida</taxon>
        <taxon>Babesiidae</taxon>
        <taxon>Babesia</taxon>
    </lineage>
</organism>
<feature type="repeat" description="WD" evidence="1">
    <location>
        <begin position="196"/>
        <end position="227"/>
    </location>
</feature>
<dbReference type="Proteomes" id="UP000002899">
    <property type="component" value="Chromosome IV"/>
</dbReference>
<dbReference type="InterPro" id="IPR036322">
    <property type="entry name" value="WD40_repeat_dom_sf"/>
</dbReference>
<dbReference type="Gene3D" id="2.130.10.10">
    <property type="entry name" value="YVTN repeat-like/Quinoprotein amine dehydrogenase"/>
    <property type="match status" value="1"/>
</dbReference>
<evidence type="ECO:0000313" key="2">
    <source>
        <dbReference type="EMBL" id="CCF75326.2"/>
    </source>
</evidence>
<protein>
    <submittedName>
        <fullName evidence="2">PWP1, periodic tryptophan protein 1</fullName>
    </submittedName>
</protein>